<proteinExistence type="predicted"/>
<dbReference type="STRING" id="497964.CfE428DRAFT_1503"/>
<keyword evidence="1" id="KW-0732">Signal</keyword>
<dbReference type="SUPFAM" id="SSF55961">
    <property type="entry name" value="Bet v1-like"/>
    <property type="match status" value="1"/>
</dbReference>
<dbReference type="eggNOG" id="COG2867">
    <property type="taxonomic scope" value="Bacteria"/>
</dbReference>
<dbReference type="InterPro" id="IPR051213">
    <property type="entry name" value="START_lipid_transfer"/>
</dbReference>
<gene>
    <name evidence="3" type="ORF">CfE428DRAFT_1503</name>
</gene>
<dbReference type="EMBL" id="ABVL01000003">
    <property type="protein sequence ID" value="EDY21210.1"/>
    <property type="molecule type" value="Genomic_DNA"/>
</dbReference>
<accession>B4CY62</accession>
<feature type="domain" description="START" evidence="2">
    <location>
        <begin position="23"/>
        <end position="211"/>
    </location>
</feature>
<organism evidence="3 4">
    <name type="scientific">Chthoniobacter flavus Ellin428</name>
    <dbReference type="NCBI Taxonomy" id="497964"/>
    <lineage>
        <taxon>Bacteria</taxon>
        <taxon>Pseudomonadati</taxon>
        <taxon>Verrucomicrobiota</taxon>
        <taxon>Spartobacteria</taxon>
        <taxon>Chthoniobacterales</taxon>
        <taxon>Chthoniobacteraceae</taxon>
        <taxon>Chthoniobacter</taxon>
    </lineage>
</organism>
<dbReference type="AlphaFoldDB" id="B4CY62"/>
<dbReference type="Pfam" id="PF01852">
    <property type="entry name" value="START"/>
    <property type="match status" value="1"/>
</dbReference>
<dbReference type="InParanoid" id="B4CY62"/>
<comment type="caution">
    <text evidence="3">The sequence shown here is derived from an EMBL/GenBank/DDBJ whole genome shotgun (WGS) entry which is preliminary data.</text>
</comment>
<dbReference type="CDD" id="cd08876">
    <property type="entry name" value="START_1"/>
    <property type="match status" value="1"/>
</dbReference>
<evidence type="ECO:0000313" key="4">
    <source>
        <dbReference type="Proteomes" id="UP000005824"/>
    </source>
</evidence>
<dbReference type="InterPro" id="IPR002913">
    <property type="entry name" value="START_lipid-bd_dom"/>
</dbReference>
<protein>
    <submittedName>
        <fullName evidence="3">Cyclase/dehydrase</fullName>
    </submittedName>
</protein>
<name>B4CY62_9BACT</name>
<reference evidence="3 4" key="1">
    <citation type="journal article" date="2011" name="J. Bacteriol.">
        <title>Genome sequence of Chthoniobacter flavus Ellin428, an aerobic heterotrophic soil bacterium.</title>
        <authorList>
            <person name="Kant R."/>
            <person name="van Passel M.W."/>
            <person name="Palva A."/>
            <person name="Lucas S."/>
            <person name="Lapidus A."/>
            <person name="Glavina Del Rio T."/>
            <person name="Dalin E."/>
            <person name="Tice H."/>
            <person name="Bruce D."/>
            <person name="Goodwin L."/>
            <person name="Pitluck S."/>
            <person name="Larimer F.W."/>
            <person name="Land M.L."/>
            <person name="Hauser L."/>
            <person name="Sangwan P."/>
            <person name="de Vos W.M."/>
            <person name="Janssen P.H."/>
            <person name="Smidt H."/>
        </authorList>
    </citation>
    <scope>NUCLEOTIDE SEQUENCE [LARGE SCALE GENOMIC DNA]</scope>
    <source>
        <strain evidence="3 4">Ellin428</strain>
    </source>
</reference>
<dbReference type="PROSITE" id="PS50848">
    <property type="entry name" value="START"/>
    <property type="match status" value="1"/>
</dbReference>
<feature type="signal peptide" evidence="1">
    <location>
        <begin position="1"/>
        <end position="27"/>
    </location>
</feature>
<evidence type="ECO:0000313" key="3">
    <source>
        <dbReference type="EMBL" id="EDY21210.1"/>
    </source>
</evidence>
<dbReference type="InterPro" id="IPR028347">
    <property type="entry name" value="START_dom_prot"/>
</dbReference>
<keyword evidence="4" id="KW-1185">Reference proteome</keyword>
<dbReference type="Gene3D" id="3.30.530.20">
    <property type="match status" value="1"/>
</dbReference>
<dbReference type="PANTHER" id="PTHR19308">
    <property type="entry name" value="PHOSPHATIDYLCHOLINE TRANSFER PROTEIN"/>
    <property type="match status" value="1"/>
</dbReference>
<feature type="chain" id="PRO_5002800217" evidence="1">
    <location>
        <begin position="28"/>
        <end position="219"/>
    </location>
</feature>
<sequence length="219" mass="24079" precursor="true">MSYSAMRFRVLLCLALFLTTTLLSARAGEGTDGWTIAHQTADVTVFTRPHEGSSIRECKAVGIIDAEPIVVKRVLDDTADYPQFMPYVIETRTLAHTTDGHVGYQRISPPIVGDRDYTVRVRCESKACAGGMSYCNRWEAANELGPAEIKGVTRVKITRGSWLLEPCAGGRTRATYTIYSDSGGGIPNFLLNSANKTAIPKLFEAVRKQCKLPKYEGKP</sequence>
<dbReference type="InterPro" id="IPR023393">
    <property type="entry name" value="START-like_dom_sf"/>
</dbReference>
<dbReference type="GO" id="GO:0005737">
    <property type="term" value="C:cytoplasm"/>
    <property type="evidence" value="ECO:0007669"/>
    <property type="project" value="UniProtKB-ARBA"/>
</dbReference>
<evidence type="ECO:0000256" key="1">
    <source>
        <dbReference type="SAM" id="SignalP"/>
    </source>
</evidence>
<dbReference type="PANTHER" id="PTHR19308:SF56">
    <property type="entry name" value="START DOMAIN-CONTAINING PROTEIN"/>
    <property type="match status" value="1"/>
</dbReference>
<evidence type="ECO:0000259" key="2">
    <source>
        <dbReference type="PROSITE" id="PS50848"/>
    </source>
</evidence>
<dbReference type="GO" id="GO:0008289">
    <property type="term" value="F:lipid binding"/>
    <property type="evidence" value="ECO:0007669"/>
    <property type="project" value="InterPro"/>
</dbReference>
<dbReference type="Proteomes" id="UP000005824">
    <property type="component" value="Unassembled WGS sequence"/>
</dbReference>